<name>A0A2P8D369_9BACT</name>
<sequence length="500" mass="57431">MSEKKQARPGAQTNRNLLQCCVMALLLVLVSPSMANAYARPDTSAAERYKQVSGWYGNNDGVCLFDDGTFLLYGYATAVFGHYVSRNGKLFFYPDKPDLFEVYATYNPGIGDSTRINFRGFERGGKAVVQWEHAPAQQVFNDDANCFDAPFVYSLSHKLRDFTLSCTIAEEEPGYPVPVNTWQYKHSGYNDFIWVFHKPRREEQDFVAVLRQNGDKQNLFLSEYGDGKGYPKQSLADESRRQEWNELLEMKTQYYRDKENVKLGLLANKHYKLFLQDGNDYRFDSVTNQYIRKDAAEQDEYDGRNAYDDDRRLRRYVKLSPETKTKQARPVQATGSLFFSACNDDSGRSYHYPGLDRETESADPPAVMTVAAPPLPATASNTVTDGEREYKQGDLVIKEVYRNSQLVWEERWNMGKSTATIRHFKAGKVIFRVEITDRYSLMDEVITVYDSKGKIKQRKVASELDGAIWFRVYDAKGRLLKKEASYKVQDWLKDPGISSE</sequence>
<gene>
    <name evidence="2" type="ORF">B0I18_105201</name>
</gene>
<protein>
    <recommendedName>
        <fullName evidence="4">MORN repeat protein</fullName>
    </recommendedName>
</protein>
<dbReference type="RefSeq" id="WP_106523510.1">
    <property type="nucleotide sequence ID" value="NZ_PYGD01000005.1"/>
</dbReference>
<evidence type="ECO:0000256" key="1">
    <source>
        <dbReference type="SAM" id="SignalP"/>
    </source>
</evidence>
<evidence type="ECO:0000313" key="3">
    <source>
        <dbReference type="Proteomes" id="UP000240572"/>
    </source>
</evidence>
<dbReference type="Proteomes" id="UP000240572">
    <property type="component" value="Unassembled WGS sequence"/>
</dbReference>
<evidence type="ECO:0000313" key="2">
    <source>
        <dbReference type="EMBL" id="PSK91616.1"/>
    </source>
</evidence>
<dbReference type="EMBL" id="PYGD01000005">
    <property type="protein sequence ID" value="PSK91616.1"/>
    <property type="molecule type" value="Genomic_DNA"/>
</dbReference>
<comment type="caution">
    <text evidence="2">The sequence shown here is derived from an EMBL/GenBank/DDBJ whole genome shotgun (WGS) entry which is preliminary data.</text>
</comment>
<feature type="signal peptide" evidence="1">
    <location>
        <begin position="1"/>
        <end position="35"/>
    </location>
</feature>
<dbReference type="AlphaFoldDB" id="A0A2P8D369"/>
<reference evidence="2 3" key="1">
    <citation type="submission" date="2018-03" db="EMBL/GenBank/DDBJ databases">
        <title>Genomic Encyclopedia of Type Strains, Phase III (KMG-III): the genomes of soil and plant-associated and newly described type strains.</title>
        <authorList>
            <person name="Whitman W."/>
        </authorList>
    </citation>
    <scope>NUCLEOTIDE SEQUENCE [LARGE SCALE GENOMIC DNA]</scope>
    <source>
        <strain evidence="2 3">CGMCC 1.12700</strain>
    </source>
</reference>
<accession>A0A2P8D369</accession>
<evidence type="ECO:0008006" key="4">
    <source>
        <dbReference type="Google" id="ProtNLM"/>
    </source>
</evidence>
<keyword evidence="3" id="KW-1185">Reference proteome</keyword>
<proteinExistence type="predicted"/>
<feature type="chain" id="PRO_5015105813" description="MORN repeat protein" evidence="1">
    <location>
        <begin position="36"/>
        <end position="500"/>
    </location>
</feature>
<dbReference type="OrthoDB" id="6654917at2"/>
<organism evidence="2 3">
    <name type="scientific">Taibaiella chishuiensis</name>
    <dbReference type="NCBI Taxonomy" id="1434707"/>
    <lineage>
        <taxon>Bacteria</taxon>
        <taxon>Pseudomonadati</taxon>
        <taxon>Bacteroidota</taxon>
        <taxon>Chitinophagia</taxon>
        <taxon>Chitinophagales</taxon>
        <taxon>Chitinophagaceae</taxon>
        <taxon>Taibaiella</taxon>
    </lineage>
</organism>
<keyword evidence="1" id="KW-0732">Signal</keyword>